<evidence type="ECO:0000256" key="1">
    <source>
        <dbReference type="PROSITE-ProRule" id="PRU01122"/>
    </source>
</evidence>
<dbReference type="InterPro" id="IPR027065">
    <property type="entry name" value="Lon_Prtase"/>
</dbReference>
<keyword evidence="1" id="KW-0720">Serine protease</keyword>
<dbReference type="SUPFAM" id="SSF54211">
    <property type="entry name" value="Ribosomal protein S5 domain 2-like"/>
    <property type="match status" value="1"/>
</dbReference>
<evidence type="ECO:0000313" key="4">
    <source>
        <dbReference type="EMBL" id="MFD0705201.1"/>
    </source>
</evidence>
<comment type="similarity">
    <text evidence="1">Belongs to the peptidase S16 family.</text>
</comment>
<dbReference type="Pfam" id="PF05362">
    <property type="entry name" value="Lon_C"/>
    <property type="match status" value="1"/>
</dbReference>
<reference evidence="5" key="1">
    <citation type="journal article" date="2019" name="Int. J. Syst. Evol. Microbiol.">
        <title>The Global Catalogue of Microorganisms (GCM) 10K type strain sequencing project: providing services to taxonomists for standard genome sequencing and annotation.</title>
        <authorList>
            <consortium name="The Broad Institute Genomics Platform"/>
            <consortium name="The Broad Institute Genome Sequencing Center for Infectious Disease"/>
            <person name="Wu L."/>
            <person name="Ma J."/>
        </authorList>
    </citation>
    <scope>NUCLEOTIDE SEQUENCE [LARGE SCALE GENOMIC DNA]</scope>
    <source>
        <strain evidence="5">CCM 8604</strain>
    </source>
</reference>
<feature type="active site" evidence="1">
    <location>
        <position position="167"/>
    </location>
</feature>
<organism evidence="4 5">
    <name type="scientific">Alloscardovia venturai</name>
    <dbReference type="NCBI Taxonomy" id="1769421"/>
    <lineage>
        <taxon>Bacteria</taxon>
        <taxon>Bacillati</taxon>
        <taxon>Actinomycetota</taxon>
        <taxon>Actinomycetes</taxon>
        <taxon>Bifidobacteriales</taxon>
        <taxon>Bifidobacteriaceae</taxon>
        <taxon>Alloscardovia</taxon>
    </lineage>
</organism>
<gene>
    <name evidence="4" type="ORF">ACFQY8_05525</name>
</gene>
<dbReference type="Proteomes" id="UP001597036">
    <property type="component" value="Unassembled WGS sequence"/>
</dbReference>
<dbReference type="EC" id="3.4.21.53" evidence="1"/>
<keyword evidence="1" id="KW-0645">Protease</keyword>
<comment type="catalytic activity">
    <reaction evidence="1">
        <text>Hydrolysis of proteins in presence of ATP.</text>
        <dbReference type="EC" id="3.4.21.53"/>
    </reaction>
</comment>
<dbReference type="InterPro" id="IPR008269">
    <property type="entry name" value="Lon_proteolytic"/>
</dbReference>
<dbReference type="Gene3D" id="3.30.230.10">
    <property type="match status" value="1"/>
</dbReference>
<dbReference type="InterPro" id="IPR020568">
    <property type="entry name" value="Ribosomal_Su5_D2-typ_SF"/>
</dbReference>
<feature type="active site" evidence="1">
    <location>
        <position position="212"/>
    </location>
</feature>
<accession>A0ABW2Y9F1</accession>
<sequence>MVYRSGKMPSHLKRRKLAIVAIAMMIIMLLLPSPYAVEMPGPTQDVLGTVSSTSKISMIDVSGVRTYRNSGELHMVSVSATGVPGYYTPTAVALWAWFNPHMAVLPQEAVYSINQSASDYDEEGDQQMTTAQDTASVVAKKYLKDTLGINADRATVTMHIDDIGGPSAGMMYTLGTISKLTPTDEVRGKIIAGTGTISRDGKVGAIGGIQLKMIGARRDDARYFLAPQSNCSEVVGHIPQGLKVYAVSNIDQAYKALVAIGQGRTSGLQPCSASSVKNTANSSTHTAH</sequence>
<evidence type="ECO:0000313" key="5">
    <source>
        <dbReference type="Proteomes" id="UP001597036"/>
    </source>
</evidence>
<evidence type="ECO:0000256" key="2">
    <source>
        <dbReference type="SAM" id="MobiDB-lite"/>
    </source>
</evidence>
<keyword evidence="1" id="KW-0378">Hydrolase</keyword>
<name>A0ABW2Y9F1_9BIFI</name>
<dbReference type="EMBL" id="JBHTHQ010000021">
    <property type="protein sequence ID" value="MFD0705201.1"/>
    <property type="molecule type" value="Genomic_DNA"/>
</dbReference>
<keyword evidence="5" id="KW-1185">Reference proteome</keyword>
<proteinExistence type="inferred from homology"/>
<comment type="caution">
    <text evidence="4">The sequence shown here is derived from an EMBL/GenBank/DDBJ whole genome shotgun (WGS) entry which is preliminary data.</text>
</comment>
<dbReference type="InterPro" id="IPR014721">
    <property type="entry name" value="Ribsml_uS5_D2-typ_fold_subgr"/>
</dbReference>
<feature type="domain" description="Lon proteolytic" evidence="3">
    <location>
        <begin position="162"/>
        <end position="260"/>
    </location>
</feature>
<dbReference type="PANTHER" id="PTHR10046">
    <property type="entry name" value="ATP DEPENDENT LON PROTEASE FAMILY MEMBER"/>
    <property type="match status" value="1"/>
</dbReference>
<dbReference type="RefSeq" id="WP_377938896.1">
    <property type="nucleotide sequence ID" value="NZ_JBHTHQ010000021.1"/>
</dbReference>
<feature type="region of interest" description="Disordered" evidence="2">
    <location>
        <begin position="265"/>
        <end position="288"/>
    </location>
</feature>
<protein>
    <recommendedName>
        <fullName evidence="1">endopeptidase La</fullName>
        <ecNumber evidence="1">3.4.21.53</ecNumber>
    </recommendedName>
</protein>
<dbReference type="PROSITE" id="PS51786">
    <property type="entry name" value="LON_PROTEOLYTIC"/>
    <property type="match status" value="1"/>
</dbReference>
<evidence type="ECO:0000259" key="3">
    <source>
        <dbReference type="PROSITE" id="PS51786"/>
    </source>
</evidence>